<reference evidence="3" key="1">
    <citation type="submission" date="2016-10" db="EMBL/GenBank/DDBJ databases">
        <authorList>
            <person name="Varghese N."/>
            <person name="Submissions S."/>
        </authorList>
    </citation>
    <scope>NUCLEOTIDE SEQUENCE [LARGE SCALE GENOMIC DNA]</scope>
    <source>
        <strain evidence="3">DSM 17616</strain>
    </source>
</reference>
<accession>A0A1H6NC17</accession>
<dbReference type="RefSeq" id="WP_092796922.1">
    <property type="nucleotide sequence ID" value="NZ_FNXF01000025.1"/>
</dbReference>
<evidence type="ECO:0000256" key="1">
    <source>
        <dbReference type="SAM" id="SignalP"/>
    </source>
</evidence>
<keyword evidence="1" id="KW-0732">Signal</keyword>
<dbReference type="EMBL" id="FNXF01000025">
    <property type="protein sequence ID" value="SEI12573.1"/>
    <property type="molecule type" value="Genomic_DNA"/>
</dbReference>
<proteinExistence type="predicted"/>
<dbReference type="PROSITE" id="PS51257">
    <property type="entry name" value="PROKAR_LIPOPROTEIN"/>
    <property type="match status" value="1"/>
</dbReference>
<feature type="chain" id="PRO_5011662595" description="Lipoprotein" evidence="1">
    <location>
        <begin position="19"/>
        <end position="149"/>
    </location>
</feature>
<evidence type="ECO:0000313" key="2">
    <source>
        <dbReference type="EMBL" id="SEI12573.1"/>
    </source>
</evidence>
<gene>
    <name evidence="2" type="ORF">SAMN05660691_03969</name>
</gene>
<name>A0A1H6NC17_9GAMM</name>
<organism evidence="2 3">
    <name type="scientific">Rheinheimera pacifica</name>
    <dbReference type="NCBI Taxonomy" id="173990"/>
    <lineage>
        <taxon>Bacteria</taxon>
        <taxon>Pseudomonadati</taxon>
        <taxon>Pseudomonadota</taxon>
        <taxon>Gammaproteobacteria</taxon>
        <taxon>Chromatiales</taxon>
        <taxon>Chromatiaceae</taxon>
        <taxon>Rheinheimera</taxon>
    </lineage>
</organism>
<sequence length="149" mass="16579">MYKFIIIYFIVASLSGCAGNPTAVRGAELANKDLLKERSPYRVDVKVFEGGGAVTSTVWAGTKGISIMESADNTLKSDVWKFFEKQCGLHKSDLREVRVVQHKHPFYYEVWVFNDKESKRDDETTGISLILNFSPSGGTDINLVGSCHP</sequence>
<dbReference type="OrthoDB" id="9796958at2"/>
<keyword evidence="3" id="KW-1185">Reference proteome</keyword>
<dbReference type="AlphaFoldDB" id="A0A1H6NC17"/>
<evidence type="ECO:0008006" key="4">
    <source>
        <dbReference type="Google" id="ProtNLM"/>
    </source>
</evidence>
<dbReference type="Proteomes" id="UP000199371">
    <property type="component" value="Unassembled WGS sequence"/>
</dbReference>
<protein>
    <recommendedName>
        <fullName evidence="4">Lipoprotein</fullName>
    </recommendedName>
</protein>
<feature type="signal peptide" evidence="1">
    <location>
        <begin position="1"/>
        <end position="18"/>
    </location>
</feature>
<evidence type="ECO:0000313" key="3">
    <source>
        <dbReference type="Proteomes" id="UP000199371"/>
    </source>
</evidence>